<evidence type="ECO:0000256" key="2">
    <source>
        <dbReference type="SAM" id="Phobius"/>
    </source>
</evidence>
<dbReference type="RefSeq" id="WP_255059227.1">
    <property type="nucleotide sequence ID" value="NZ_JANDBD010000003.1"/>
</dbReference>
<proteinExistence type="predicted"/>
<evidence type="ECO:0000313" key="3">
    <source>
        <dbReference type="EMBL" id="MCP9272049.1"/>
    </source>
</evidence>
<sequence>MSDDKPADASGDEPEEIEDKPTIAPFVGALAIVVLVVIGMFVIDALGGDDLTPEQLVSRAVIGQNDALQRQNYAAFRDYTCAAAQGDEASVIAAQRDSVEKNGERYVDDVADVRIDGERATAAVTYSFDKSRDDKKTSDVSLVKEDGSWKSCEV</sequence>
<dbReference type="Proteomes" id="UP001651690">
    <property type="component" value="Unassembled WGS sequence"/>
</dbReference>
<accession>A0ABT1LYS7</accession>
<organism evidence="3 4">
    <name type="scientific">Mycolicibacterium arenosum</name>
    <dbReference type="NCBI Taxonomy" id="2952157"/>
    <lineage>
        <taxon>Bacteria</taxon>
        <taxon>Bacillati</taxon>
        <taxon>Actinomycetota</taxon>
        <taxon>Actinomycetes</taxon>
        <taxon>Mycobacteriales</taxon>
        <taxon>Mycobacteriaceae</taxon>
        <taxon>Mycolicibacterium</taxon>
    </lineage>
</organism>
<feature type="transmembrane region" description="Helical" evidence="2">
    <location>
        <begin position="23"/>
        <end position="43"/>
    </location>
</feature>
<dbReference type="Gene3D" id="3.10.450.50">
    <property type="match status" value="1"/>
</dbReference>
<protein>
    <submittedName>
        <fullName evidence="3">DUF4878 domain-containing protein</fullName>
    </submittedName>
</protein>
<evidence type="ECO:0000313" key="4">
    <source>
        <dbReference type="Proteomes" id="UP001651690"/>
    </source>
</evidence>
<dbReference type="EMBL" id="JANDBD010000003">
    <property type="protein sequence ID" value="MCP9272049.1"/>
    <property type="molecule type" value="Genomic_DNA"/>
</dbReference>
<name>A0ABT1LYS7_9MYCO</name>
<keyword evidence="2" id="KW-1133">Transmembrane helix</keyword>
<comment type="caution">
    <text evidence="3">The sequence shown here is derived from an EMBL/GenBank/DDBJ whole genome shotgun (WGS) entry which is preliminary data.</text>
</comment>
<keyword evidence="2" id="KW-0812">Transmembrane</keyword>
<keyword evidence="4" id="KW-1185">Reference proteome</keyword>
<gene>
    <name evidence="3" type="ORF">NM203_07605</name>
</gene>
<keyword evidence="2" id="KW-0472">Membrane</keyword>
<feature type="region of interest" description="Disordered" evidence="1">
    <location>
        <begin position="1"/>
        <end position="20"/>
    </location>
</feature>
<reference evidence="3 4" key="1">
    <citation type="submission" date="2022-06" db="EMBL/GenBank/DDBJ databases">
        <title>Mycolicibacterium sp. CAU 1645 isolated from seawater.</title>
        <authorList>
            <person name="Kim W."/>
        </authorList>
    </citation>
    <scope>NUCLEOTIDE SEQUENCE [LARGE SCALE GENOMIC DNA]</scope>
    <source>
        <strain evidence="3 4">CAU 1645</strain>
    </source>
</reference>
<evidence type="ECO:0000256" key="1">
    <source>
        <dbReference type="SAM" id="MobiDB-lite"/>
    </source>
</evidence>